<dbReference type="AlphaFoldDB" id="A0A073HZ23"/>
<reference evidence="3" key="1">
    <citation type="journal article" date="2014" name="Cell">
        <title>The Architecture of a Scrambled Genome Reveals Massive Levels of Genomic Rearrangement during Development.</title>
        <authorList>
            <person name="Chen X."/>
            <person name="Bracht J.R."/>
            <person name="Goldman A.D."/>
            <person name="Dolzhenko E."/>
            <person name="Clay D.M."/>
            <person name="Swart E.C."/>
            <person name="Perlman D.H."/>
            <person name="Doak T.G."/>
            <person name="Stuart A."/>
            <person name="Amemiya C.T."/>
            <person name="Sebra R.P."/>
            <person name="Landweber L.F."/>
        </authorList>
    </citation>
    <scope>NUCLEOTIDE SEQUENCE [LARGE SCALE GENOMIC DNA]</scope>
    <source>
        <strain evidence="3">JRB310</strain>
    </source>
</reference>
<proteinExistence type="predicted"/>
<evidence type="ECO:0000313" key="2">
    <source>
        <dbReference type="EMBL" id="KEJ82689.1"/>
    </source>
</evidence>
<gene>
    <name evidence="2" type="ORF">OXYTRIMIC_355</name>
</gene>
<evidence type="ECO:0000313" key="3">
    <source>
        <dbReference type="Proteomes" id="UP000053232"/>
    </source>
</evidence>
<keyword evidence="3" id="KW-1185">Reference proteome</keyword>
<sequence>MRRKGPHPNILITAAANHILVGESPTDRSLGMEHTHRIEIHVVIFDKETVSNDKKMTKLHGYHKSSAAVQNDPKIIWPSLAIPIGLLTNKSYNKRVQPFECKTLFLWSSLNLKCKDLFHLIRLSQQQNLEHQEGHQLDSYMGRKRKTYRSLNFQRFLSNYLRQLPQEFSTFLIVKPFILTEVDQIYEKPKPYQQHQGVERSPLEESGIIQACNNLLVKSASTIMQQQVDMCKGACTKKIGWPGKTRCLFISSSQSSSLSQTFHRRETAFGESNSGIGWFPRQQKIGFSFEILKFYKCRKFKCRSVDILGDGEEDEDDDEEQDNQDDEEDIEDGEDLDESEREQVQNKRMSQRVITARRKKKFEVNYTVGMIEDENASHLSSQSTTSQTFH</sequence>
<feature type="region of interest" description="Disordered" evidence="1">
    <location>
        <begin position="309"/>
        <end position="353"/>
    </location>
</feature>
<comment type="caution">
    <text evidence="2">The sequence shown here is derived from an EMBL/GenBank/DDBJ whole genome shotgun (WGS) entry which is preliminary data.</text>
</comment>
<evidence type="ECO:0000256" key="1">
    <source>
        <dbReference type="SAM" id="MobiDB-lite"/>
    </source>
</evidence>
<accession>A0A073HZ23</accession>
<name>A0A073HZ23_9SPIT</name>
<organism evidence="2 3">
    <name type="scientific">Oxytricha trifallax</name>
    <dbReference type="NCBI Taxonomy" id="1172189"/>
    <lineage>
        <taxon>Eukaryota</taxon>
        <taxon>Sar</taxon>
        <taxon>Alveolata</taxon>
        <taxon>Ciliophora</taxon>
        <taxon>Intramacronucleata</taxon>
        <taxon>Spirotrichea</taxon>
        <taxon>Stichotrichia</taxon>
        <taxon>Sporadotrichida</taxon>
        <taxon>Oxytrichidae</taxon>
        <taxon>Oxytrichinae</taxon>
        <taxon>Oxytricha</taxon>
    </lineage>
</organism>
<protein>
    <submittedName>
        <fullName evidence="2">Uncharacterized protein</fullName>
    </submittedName>
</protein>
<feature type="compositionally biased region" description="Acidic residues" evidence="1">
    <location>
        <begin position="309"/>
        <end position="340"/>
    </location>
</feature>
<dbReference type="Proteomes" id="UP000053232">
    <property type="component" value="Unassembled WGS sequence"/>
</dbReference>
<dbReference type="EMBL" id="ARYC01006686">
    <property type="protein sequence ID" value="KEJ82689.1"/>
    <property type="molecule type" value="Genomic_DNA"/>
</dbReference>